<accession>A0A380L2W1</accession>
<dbReference type="Pfam" id="PF08951">
    <property type="entry name" value="EntA_Immun"/>
    <property type="match status" value="1"/>
</dbReference>
<dbReference type="InterPro" id="IPR015046">
    <property type="entry name" value="LciA_Immunity-like"/>
</dbReference>
<evidence type="ECO:0000313" key="2">
    <source>
        <dbReference type="EMBL" id="SUN79875.1"/>
    </source>
</evidence>
<keyword evidence="3" id="KW-1185">Reference proteome</keyword>
<name>A0A380L2W1_9STRE</name>
<protein>
    <submittedName>
        <fullName evidence="2">Bacteriocin</fullName>
    </submittedName>
</protein>
<gene>
    <name evidence="2" type="ORF">NCTC11063_00564</name>
</gene>
<dbReference type="EMBL" id="UHFT01000001">
    <property type="protein sequence ID" value="SUN79875.1"/>
    <property type="molecule type" value="Genomic_DNA"/>
</dbReference>
<reference evidence="2" key="1">
    <citation type="submission" date="2018-06" db="EMBL/GenBank/DDBJ databases">
        <authorList>
            <consortium name="Pathogen Informatics"/>
            <person name="Doyle S."/>
        </authorList>
    </citation>
    <scope>NUCLEOTIDE SEQUENCE [LARGE SCALE GENOMIC DNA]</scope>
    <source>
        <strain evidence="2">NCTC11063</strain>
    </source>
</reference>
<dbReference type="InterPro" id="IPR023130">
    <property type="entry name" value="Ta0600-like_sf"/>
</dbReference>
<proteinExistence type="predicted"/>
<dbReference type="Gene3D" id="1.20.1440.50">
    <property type="entry name" value="Ta0600-like"/>
    <property type="match status" value="1"/>
</dbReference>
<dbReference type="AlphaFoldDB" id="A0A380L2W1"/>
<evidence type="ECO:0000256" key="1">
    <source>
        <dbReference type="ARBA" id="ARBA00023025"/>
    </source>
</evidence>
<comment type="caution">
    <text evidence="2">The sequence shown here is derived from an EMBL/GenBank/DDBJ whole genome shotgun (WGS) entry which is preliminary data.</text>
</comment>
<dbReference type="SUPFAM" id="SSF109797">
    <property type="entry name" value="Bacteriocin immunity protein-like"/>
    <property type="match status" value="1"/>
</dbReference>
<keyword evidence="1" id="KW-0079">Bacteriocin immunity</keyword>
<organism evidence="2 3">
    <name type="scientific">Streptococcus milleri</name>
    <dbReference type="NCBI Taxonomy" id="33040"/>
    <lineage>
        <taxon>Bacteria</taxon>
        <taxon>Bacillati</taxon>
        <taxon>Bacillota</taxon>
        <taxon>Bacilli</taxon>
        <taxon>Lactobacillales</taxon>
        <taxon>Streptococcaceae</taxon>
        <taxon>Streptococcus</taxon>
    </lineage>
</organism>
<dbReference type="GO" id="GO:0030153">
    <property type="term" value="P:bacteriocin immunity"/>
    <property type="evidence" value="ECO:0007669"/>
    <property type="project" value="UniProtKB-KW"/>
</dbReference>
<dbReference type="Proteomes" id="UP000255236">
    <property type="component" value="Unassembled WGS sequence"/>
</dbReference>
<evidence type="ECO:0000313" key="3">
    <source>
        <dbReference type="Proteomes" id="UP000255236"/>
    </source>
</evidence>
<dbReference type="RefSeq" id="WP_058670277.1">
    <property type="nucleotide sequence ID" value="NZ_UHFT01000001.1"/>
</dbReference>
<sequence length="97" mass="11201">MNNKEFKYYLEEVLKDSEVMKNEECFKLISNAKRQLDAGEEADIIAAKLSDRISYYLISHCYKAPKKILALSKNILSAPAKQRGLISVPFWLSNLFR</sequence>